<dbReference type="FunFam" id="3.40.630.30:FF:000182">
    <property type="entry name" value="Putative acetyltransferase"/>
    <property type="match status" value="1"/>
</dbReference>
<dbReference type="PANTHER" id="PTHR43441:SF10">
    <property type="entry name" value="ACETYLTRANSFERASE"/>
    <property type="match status" value="1"/>
</dbReference>
<organism evidence="2 3">
    <name type="scientific">Microbacterium hominis</name>
    <dbReference type="NCBI Taxonomy" id="162426"/>
    <lineage>
        <taxon>Bacteria</taxon>
        <taxon>Bacillati</taxon>
        <taxon>Actinomycetota</taxon>
        <taxon>Actinomycetes</taxon>
        <taxon>Micrococcales</taxon>
        <taxon>Microbacteriaceae</taxon>
        <taxon>Microbacterium</taxon>
    </lineage>
</organism>
<gene>
    <name evidence="2" type="ORF">RM52_01535</name>
</gene>
<evidence type="ECO:0000313" key="3">
    <source>
        <dbReference type="Proteomes" id="UP000031202"/>
    </source>
</evidence>
<reference evidence="2 3" key="1">
    <citation type="submission" date="2014-12" db="EMBL/GenBank/DDBJ databases">
        <title>Genome sequencing of Microbacterium hominis TPW29.</title>
        <authorList>
            <person name="Tan P.W."/>
            <person name="Chan K.-G."/>
        </authorList>
    </citation>
    <scope>NUCLEOTIDE SEQUENCE [LARGE SCALE GENOMIC DNA]</scope>
    <source>
        <strain evidence="2 3">TPW29</strain>
    </source>
</reference>
<accession>A0A0B4CUK4</accession>
<sequence length="181" mass="19818">MFCRDLSPTATLRPLEVWHAQEFAAHLDRAREHIRPWVGASFVTDTVDGARATLQRYAQNAADDGGRLFGIWNHGQLVGGVMFVSFSAAAGQCEIGCWLEPAAEGRGLVTAASRVLVDYALRERGLNRAEWRCRADNERSAAVARRLGMTLDGTLRGAWLNGGVFHDKQVWAIVRGDLAAA</sequence>
<evidence type="ECO:0000259" key="1">
    <source>
        <dbReference type="PROSITE" id="PS51186"/>
    </source>
</evidence>
<dbReference type="EMBL" id="JWSZ01000001">
    <property type="protein sequence ID" value="KIC60112.1"/>
    <property type="molecule type" value="Genomic_DNA"/>
</dbReference>
<comment type="caution">
    <text evidence="2">The sequence shown here is derived from an EMBL/GenBank/DDBJ whole genome shotgun (WGS) entry which is preliminary data.</text>
</comment>
<keyword evidence="2" id="KW-0808">Transferase</keyword>
<dbReference type="AlphaFoldDB" id="A0A0B4CUK4"/>
<dbReference type="RefSeq" id="WP_039411983.1">
    <property type="nucleotide sequence ID" value="NZ_JWSZ01000001.1"/>
</dbReference>
<dbReference type="InterPro" id="IPR016181">
    <property type="entry name" value="Acyl_CoA_acyltransferase"/>
</dbReference>
<dbReference type="Proteomes" id="UP000031202">
    <property type="component" value="Unassembled WGS sequence"/>
</dbReference>
<evidence type="ECO:0000313" key="2">
    <source>
        <dbReference type="EMBL" id="KIC60112.1"/>
    </source>
</evidence>
<protein>
    <submittedName>
        <fullName evidence="2">GCN5 family acetyltransferase</fullName>
    </submittedName>
</protein>
<dbReference type="InterPro" id="IPR000182">
    <property type="entry name" value="GNAT_dom"/>
</dbReference>
<dbReference type="PANTHER" id="PTHR43441">
    <property type="entry name" value="RIBOSOMAL-PROTEIN-SERINE ACETYLTRANSFERASE"/>
    <property type="match status" value="1"/>
</dbReference>
<dbReference type="InterPro" id="IPR051908">
    <property type="entry name" value="Ribosomal_N-acetyltransferase"/>
</dbReference>
<dbReference type="GO" id="GO:0008999">
    <property type="term" value="F:protein-N-terminal-alanine acetyltransferase activity"/>
    <property type="evidence" value="ECO:0007669"/>
    <property type="project" value="TreeGrafter"/>
</dbReference>
<dbReference type="Gene3D" id="3.40.630.30">
    <property type="match status" value="1"/>
</dbReference>
<dbReference type="Pfam" id="PF13302">
    <property type="entry name" value="Acetyltransf_3"/>
    <property type="match status" value="1"/>
</dbReference>
<feature type="domain" description="N-acetyltransferase" evidence="1">
    <location>
        <begin position="10"/>
        <end position="171"/>
    </location>
</feature>
<dbReference type="GO" id="GO:1990189">
    <property type="term" value="F:protein N-terminal-serine acetyltransferase activity"/>
    <property type="evidence" value="ECO:0007669"/>
    <property type="project" value="TreeGrafter"/>
</dbReference>
<proteinExistence type="predicted"/>
<dbReference type="SUPFAM" id="SSF55729">
    <property type="entry name" value="Acyl-CoA N-acyltransferases (Nat)"/>
    <property type="match status" value="1"/>
</dbReference>
<dbReference type="GO" id="GO:0005737">
    <property type="term" value="C:cytoplasm"/>
    <property type="evidence" value="ECO:0007669"/>
    <property type="project" value="TreeGrafter"/>
</dbReference>
<name>A0A0B4CUK4_9MICO</name>
<dbReference type="PROSITE" id="PS51186">
    <property type="entry name" value="GNAT"/>
    <property type="match status" value="1"/>
</dbReference>